<gene>
    <name evidence="2" type="ORF">GCM10022236_10310</name>
</gene>
<dbReference type="PROSITE" id="PS50943">
    <property type="entry name" value="HTH_CROC1"/>
    <property type="match status" value="1"/>
</dbReference>
<protein>
    <submittedName>
        <fullName evidence="2">Helix-turn-helix transcriptional regulator</fullName>
    </submittedName>
</protein>
<sequence>MKGAANHLTPGEKVGYYRRRRGISQVALADLVGKTESWVEKIESGRATLQMLPNIALLAKVLDISPLELLPDDIVQVDDATRGRSVPALRRQLLSYRFVNPRYLGKAADPISIADLEGSVSRIWSAYQSSKFGFVIADLQRLLPLALSTVENSREEAAEQARTQMAYLYQVASAVLTKVGETDLAFICADRGDRLVQDTSNLAARISVQRTIAHALLSNAQFDDALAVVDQTLSAARQPSRTPALLSAVGTTHLVGAMVSARSKDRVLARRHLAGAQRAAETLGADANHLWTAFGPTNVAIHEVAVAAELGDYQRAAHLGELVDASPMPMERQVRHNLEVARALHFRHAQTDALARVLTAETLAPEQVRRHFLTHSLVHEWLRSRRLKPTIELHGLARRTGVLST</sequence>
<dbReference type="SMART" id="SM00530">
    <property type="entry name" value="HTH_XRE"/>
    <property type="match status" value="1"/>
</dbReference>
<dbReference type="Proteomes" id="UP001501490">
    <property type="component" value="Unassembled WGS sequence"/>
</dbReference>
<evidence type="ECO:0000259" key="1">
    <source>
        <dbReference type="PROSITE" id="PS50943"/>
    </source>
</evidence>
<reference evidence="3" key="1">
    <citation type="journal article" date="2019" name="Int. J. Syst. Evol. Microbiol.">
        <title>The Global Catalogue of Microorganisms (GCM) 10K type strain sequencing project: providing services to taxonomists for standard genome sequencing and annotation.</title>
        <authorList>
            <consortium name="The Broad Institute Genomics Platform"/>
            <consortium name="The Broad Institute Genome Sequencing Center for Infectious Disease"/>
            <person name="Wu L."/>
            <person name="Ma J."/>
        </authorList>
    </citation>
    <scope>NUCLEOTIDE SEQUENCE [LARGE SCALE GENOMIC DNA]</scope>
    <source>
        <strain evidence="3">JCM 16929</strain>
    </source>
</reference>
<feature type="domain" description="HTH cro/C1-type" evidence="1">
    <location>
        <begin position="16"/>
        <end position="69"/>
    </location>
</feature>
<evidence type="ECO:0000313" key="2">
    <source>
        <dbReference type="EMBL" id="GAA3610580.1"/>
    </source>
</evidence>
<dbReference type="Gene3D" id="1.10.260.40">
    <property type="entry name" value="lambda repressor-like DNA-binding domains"/>
    <property type="match status" value="1"/>
</dbReference>
<dbReference type="Pfam" id="PF13560">
    <property type="entry name" value="HTH_31"/>
    <property type="match status" value="1"/>
</dbReference>
<dbReference type="EMBL" id="BAABAB010000007">
    <property type="protein sequence ID" value="GAA3610580.1"/>
    <property type="molecule type" value="Genomic_DNA"/>
</dbReference>
<keyword evidence="3" id="KW-1185">Reference proteome</keyword>
<dbReference type="SUPFAM" id="SSF47413">
    <property type="entry name" value="lambda repressor-like DNA-binding domains"/>
    <property type="match status" value="1"/>
</dbReference>
<dbReference type="InterPro" id="IPR001387">
    <property type="entry name" value="Cro/C1-type_HTH"/>
</dbReference>
<dbReference type="InterPro" id="IPR010982">
    <property type="entry name" value="Lambda_DNA-bd_dom_sf"/>
</dbReference>
<comment type="caution">
    <text evidence="2">The sequence shown here is derived from an EMBL/GenBank/DDBJ whole genome shotgun (WGS) entry which is preliminary data.</text>
</comment>
<proteinExistence type="predicted"/>
<name>A0ABP6ZIP5_9ACTN</name>
<dbReference type="RefSeq" id="WP_344802050.1">
    <property type="nucleotide sequence ID" value="NZ_BAABAB010000007.1"/>
</dbReference>
<accession>A0ABP6ZIP5</accession>
<dbReference type="CDD" id="cd00093">
    <property type="entry name" value="HTH_XRE"/>
    <property type="match status" value="1"/>
</dbReference>
<organism evidence="2 3">
    <name type="scientific">Microlunatus ginsengisoli</name>
    <dbReference type="NCBI Taxonomy" id="363863"/>
    <lineage>
        <taxon>Bacteria</taxon>
        <taxon>Bacillati</taxon>
        <taxon>Actinomycetota</taxon>
        <taxon>Actinomycetes</taxon>
        <taxon>Propionibacteriales</taxon>
        <taxon>Propionibacteriaceae</taxon>
        <taxon>Microlunatus</taxon>
    </lineage>
</organism>
<evidence type="ECO:0000313" key="3">
    <source>
        <dbReference type="Proteomes" id="UP001501490"/>
    </source>
</evidence>